<dbReference type="KEGG" id="vga:BSQ33_16360"/>
<dbReference type="Gene3D" id="3.90.70.10">
    <property type="entry name" value="Cysteine proteinases"/>
    <property type="match status" value="1"/>
</dbReference>
<name>A0A1Z2SJK2_VIBGA</name>
<accession>A0A1Z2SJK2</accession>
<evidence type="ECO:0000313" key="4">
    <source>
        <dbReference type="EMBL" id="ASA57352.1"/>
    </source>
</evidence>
<dbReference type="InterPro" id="IPR050832">
    <property type="entry name" value="Bact_Acetyltransf"/>
</dbReference>
<reference evidence="4 5" key="1">
    <citation type="submission" date="2016-12" db="EMBL/GenBank/DDBJ databases">
        <authorList>
            <person name="Song W.-J."/>
            <person name="Kurnit D.M."/>
        </authorList>
    </citation>
    <scope>NUCLEOTIDE SEQUENCE [LARGE SCALE GENOMIC DNA]</scope>
    <source>
        <strain evidence="4 5">ATCC 43942</strain>
    </source>
</reference>
<dbReference type="InterPro" id="IPR000182">
    <property type="entry name" value="GNAT_dom"/>
</dbReference>
<evidence type="ECO:0000256" key="1">
    <source>
        <dbReference type="ARBA" id="ARBA00022679"/>
    </source>
</evidence>
<evidence type="ECO:0000256" key="2">
    <source>
        <dbReference type="ARBA" id="ARBA00023315"/>
    </source>
</evidence>
<dbReference type="Pfam" id="PF00583">
    <property type="entry name" value="Acetyltransf_1"/>
    <property type="match status" value="1"/>
</dbReference>
<dbReference type="InterPro" id="IPR021770">
    <property type="entry name" value="DUF3335"/>
</dbReference>
<dbReference type="PANTHER" id="PTHR43877">
    <property type="entry name" value="AMINOALKYLPHOSPHONATE N-ACETYLTRANSFERASE-RELATED-RELATED"/>
    <property type="match status" value="1"/>
</dbReference>
<dbReference type="SUPFAM" id="SSF55729">
    <property type="entry name" value="Acyl-CoA N-acyltransferases (Nat)"/>
    <property type="match status" value="1"/>
</dbReference>
<keyword evidence="1 4" id="KW-0808">Transferase</keyword>
<dbReference type="GO" id="GO:0016747">
    <property type="term" value="F:acyltransferase activity, transferring groups other than amino-acyl groups"/>
    <property type="evidence" value="ECO:0007669"/>
    <property type="project" value="InterPro"/>
</dbReference>
<keyword evidence="2" id="KW-0012">Acyltransferase</keyword>
<dbReference type="Gene3D" id="3.40.630.30">
    <property type="match status" value="1"/>
</dbReference>
<gene>
    <name evidence="4" type="ORF">BSQ33_16360</name>
</gene>
<evidence type="ECO:0000313" key="5">
    <source>
        <dbReference type="Proteomes" id="UP000196708"/>
    </source>
</evidence>
<protein>
    <submittedName>
        <fullName evidence="4">GNAT family N-acetyltransferase</fullName>
    </submittedName>
</protein>
<dbReference type="PANTHER" id="PTHR43877:SF1">
    <property type="entry name" value="ACETYLTRANSFERASE"/>
    <property type="match status" value="1"/>
</dbReference>
<dbReference type="EMBL" id="CP018836">
    <property type="protein sequence ID" value="ASA57352.1"/>
    <property type="molecule type" value="Genomic_DNA"/>
</dbReference>
<dbReference type="PROSITE" id="PS51186">
    <property type="entry name" value="GNAT"/>
    <property type="match status" value="1"/>
</dbReference>
<dbReference type="Pfam" id="PF11814">
    <property type="entry name" value="DUF3335"/>
    <property type="match status" value="1"/>
</dbReference>
<proteinExistence type="predicted"/>
<sequence>MDIRHANHTDLSALNALEQQLFTGDKISPRQMRRFLKSAHAAIFVAESGTQLAGYALLLFHQGTQLSRLYSIAVNPDFRGRGIAQQLVGQCERAALDQGACTLRLEVRDDNRAALKLYEKMGYKRLKILVHYYDDQCDGIRMQKRLDPHEPRLEIPVPLYVQTTPFTCGAACLLMSFARFEPATELTRTHELQLWREATTIYMTSGHGGCSGHGLALAAARRGFEVELWSRSSTVPFIDGVRDLNKKSVIELVHQDFCQQLAGYSNVTVTDMPPTQAQFEGWLEEGASVLLLISTYRFTGNKEPHWILLSGMSEHFFFIHDPHVDDQSEVVSAAYIPVGKAVLAQIIGYGKQKQTSCVVIRKGKALELSNEAIELSYA</sequence>
<dbReference type="AlphaFoldDB" id="A0A1Z2SJK2"/>
<dbReference type="OrthoDB" id="27442at2"/>
<dbReference type="Proteomes" id="UP000196708">
    <property type="component" value="Chromosome 2"/>
</dbReference>
<organism evidence="4 5">
    <name type="scientific">Vibrio gazogenes</name>
    <dbReference type="NCBI Taxonomy" id="687"/>
    <lineage>
        <taxon>Bacteria</taxon>
        <taxon>Pseudomonadati</taxon>
        <taxon>Pseudomonadota</taxon>
        <taxon>Gammaproteobacteria</taxon>
        <taxon>Vibrionales</taxon>
        <taxon>Vibrionaceae</taxon>
        <taxon>Vibrio</taxon>
    </lineage>
</organism>
<dbReference type="RefSeq" id="WP_088134679.1">
    <property type="nucleotide sequence ID" value="NZ_CP018836.1"/>
</dbReference>
<dbReference type="InterPro" id="IPR016181">
    <property type="entry name" value="Acyl_CoA_acyltransferase"/>
</dbReference>
<evidence type="ECO:0000259" key="3">
    <source>
        <dbReference type="PROSITE" id="PS51186"/>
    </source>
</evidence>
<dbReference type="CDD" id="cd04301">
    <property type="entry name" value="NAT_SF"/>
    <property type="match status" value="1"/>
</dbReference>
<feature type="domain" description="N-acetyltransferase" evidence="3">
    <location>
        <begin position="1"/>
        <end position="147"/>
    </location>
</feature>